<dbReference type="KEGG" id="tzo:THMIRHAT_08470"/>
<reference evidence="2" key="1">
    <citation type="submission" date="2019-11" db="EMBL/GenBank/DDBJ databases">
        <title>Isolation and characterization of two novel species in the genus Thiomicrorhabdus.</title>
        <authorList>
            <person name="Mochizuki J."/>
            <person name="Kojima H."/>
            <person name="Fukui M."/>
        </authorList>
    </citation>
    <scope>NUCLEOTIDE SEQUENCE [LARGE SCALE GENOMIC DNA]</scope>
    <source>
        <strain evidence="2">AkT22</strain>
    </source>
</reference>
<accession>A0A6F8PLW1</accession>
<organism evidence="1 2">
    <name type="scientific">Thiosulfativibrio zosterae</name>
    <dbReference type="NCBI Taxonomy" id="2675053"/>
    <lineage>
        <taxon>Bacteria</taxon>
        <taxon>Pseudomonadati</taxon>
        <taxon>Pseudomonadota</taxon>
        <taxon>Gammaproteobacteria</taxon>
        <taxon>Thiotrichales</taxon>
        <taxon>Piscirickettsiaceae</taxon>
        <taxon>Thiosulfativibrio</taxon>
    </lineage>
</organism>
<proteinExistence type="predicted"/>
<dbReference type="EMBL" id="AP021888">
    <property type="protein sequence ID" value="BBP43101.1"/>
    <property type="molecule type" value="Genomic_DNA"/>
</dbReference>
<gene>
    <name evidence="1" type="ORF">THMIRHAT_08470</name>
</gene>
<name>A0A6F8PLW1_9GAMM</name>
<evidence type="ECO:0000313" key="1">
    <source>
        <dbReference type="EMBL" id="BBP43101.1"/>
    </source>
</evidence>
<sequence>MRLEDMSIEQLLEMNQIICERIDELRAKQDMQAIMKLRLGAKVHFNTPDGKVFGTLIKVNRKTVVVVSEDRRQWKVSPGLVKLVEDVS</sequence>
<protein>
    <submittedName>
        <fullName evidence="1">Uncharacterized protein</fullName>
    </submittedName>
</protein>
<dbReference type="Proteomes" id="UP000501466">
    <property type="component" value="Chromosome"/>
</dbReference>
<dbReference type="RefSeq" id="WP_173290933.1">
    <property type="nucleotide sequence ID" value="NZ_AP021888.1"/>
</dbReference>
<keyword evidence="2" id="KW-1185">Reference proteome</keyword>
<evidence type="ECO:0000313" key="2">
    <source>
        <dbReference type="Proteomes" id="UP000501466"/>
    </source>
</evidence>
<dbReference type="AlphaFoldDB" id="A0A6F8PLW1"/>